<gene>
    <name evidence="1" type="ORF">CONLIGDRAFT_202175</name>
</gene>
<keyword evidence="2" id="KW-1185">Reference proteome</keyword>
<protein>
    <submittedName>
        <fullName evidence="1">Uncharacterized protein</fullName>
    </submittedName>
</protein>
<proteinExistence type="predicted"/>
<reference evidence="1 2" key="1">
    <citation type="submission" date="2016-10" db="EMBL/GenBank/DDBJ databases">
        <title>Draft genome sequence of Coniochaeta ligniaria NRRL30616, a lignocellulolytic fungus for bioabatement of inhibitors in plant biomass hydrolysates.</title>
        <authorList>
            <consortium name="DOE Joint Genome Institute"/>
            <person name="Jimenez D.J."/>
            <person name="Hector R.E."/>
            <person name="Riley R."/>
            <person name="Sun H."/>
            <person name="Grigoriev I.V."/>
            <person name="Van Elsas J.D."/>
            <person name="Nichols N.N."/>
        </authorList>
    </citation>
    <scope>NUCLEOTIDE SEQUENCE [LARGE SCALE GENOMIC DNA]</scope>
    <source>
        <strain evidence="1 2">NRRL 30616</strain>
    </source>
</reference>
<dbReference type="AlphaFoldDB" id="A0A1J7J2G1"/>
<organism evidence="1 2">
    <name type="scientific">Coniochaeta ligniaria NRRL 30616</name>
    <dbReference type="NCBI Taxonomy" id="1408157"/>
    <lineage>
        <taxon>Eukaryota</taxon>
        <taxon>Fungi</taxon>
        <taxon>Dikarya</taxon>
        <taxon>Ascomycota</taxon>
        <taxon>Pezizomycotina</taxon>
        <taxon>Sordariomycetes</taxon>
        <taxon>Sordariomycetidae</taxon>
        <taxon>Coniochaetales</taxon>
        <taxon>Coniochaetaceae</taxon>
        <taxon>Coniochaeta</taxon>
    </lineage>
</organism>
<dbReference type="EMBL" id="KV875094">
    <property type="protein sequence ID" value="OIW33950.1"/>
    <property type="molecule type" value="Genomic_DNA"/>
</dbReference>
<evidence type="ECO:0000313" key="2">
    <source>
        <dbReference type="Proteomes" id="UP000182658"/>
    </source>
</evidence>
<sequence>MIGRQASAERSQWVEFKMLWFDDSVLVRSQSETAREGFEMIGEIQSRWMMVDWKMAATLDGVNHRRRRGHAYLFILVLEQPKILVTSSLMRLIRSTTCVVREKREKMMIWRSNEKRVGHRRKNNKLWRRPARFFSQFGPVWPNPLSPQPASAASVDDT</sequence>
<dbReference type="InParanoid" id="A0A1J7J2G1"/>
<name>A0A1J7J2G1_9PEZI</name>
<evidence type="ECO:0000313" key="1">
    <source>
        <dbReference type="EMBL" id="OIW33950.1"/>
    </source>
</evidence>
<accession>A0A1J7J2G1</accession>
<dbReference type="Proteomes" id="UP000182658">
    <property type="component" value="Unassembled WGS sequence"/>
</dbReference>